<dbReference type="PANTHER" id="PTHR42912">
    <property type="entry name" value="METHYLTRANSFERASE"/>
    <property type="match status" value="1"/>
</dbReference>
<protein>
    <recommendedName>
        <fullName evidence="3">S-adenosyl-L-methionine-dependent methyltransferase</fullName>
    </recommendedName>
</protein>
<dbReference type="InterPro" id="IPR050508">
    <property type="entry name" value="Methyltransf_Superfamily"/>
</dbReference>
<dbReference type="PANTHER" id="PTHR42912:SF80">
    <property type="entry name" value="METHYLTRANSFERASE DOMAIN-CONTAINING PROTEIN"/>
    <property type="match status" value="1"/>
</dbReference>
<keyword evidence="2" id="KW-1185">Reference proteome</keyword>
<gene>
    <name evidence="1" type="ORF">WJX81_004780</name>
</gene>
<dbReference type="Pfam" id="PF13489">
    <property type="entry name" value="Methyltransf_23"/>
    <property type="match status" value="1"/>
</dbReference>
<name>A0AAW1QWC5_9CHLO</name>
<dbReference type="Proteomes" id="UP001445335">
    <property type="component" value="Unassembled WGS sequence"/>
</dbReference>
<dbReference type="CDD" id="cd02440">
    <property type="entry name" value="AdoMet_MTases"/>
    <property type="match status" value="1"/>
</dbReference>
<dbReference type="AlphaFoldDB" id="A0AAW1QWC5"/>
<evidence type="ECO:0000313" key="2">
    <source>
        <dbReference type="Proteomes" id="UP001445335"/>
    </source>
</evidence>
<accession>A0AAW1QWC5</accession>
<dbReference type="InterPro" id="IPR029063">
    <property type="entry name" value="SAM-dependent_MTases_sf"/>
</dbReference>
<dbReference type="GO" id="GO:0008168">
    <property type="term" value="F:methyltransferase activity"/>
    <property type="evidence" value="ECO:0007669"/>
    <property type="project" value="TreeGrafter"/>
</dbReference>
<comment type="caution">
    <text evidence="1">The sequence shown here is derived from an EMBL/GenBank/DDBJ whole genome shotgun (WGS) entry which is preliminary data.</text>
</comment>
<dbReference type="SUPFAM" id="SSF53335">
    <property type="entry name" value="S-adenosyl-L-methionine-dependent methyltransferases"/>
    <property type="match status" value="1"/>
</dbReference>
<proteinExistence type="predicted"/>
<organism evidence="1 2">
    <name type="scientific">Elliptochloris bilobata</name>
    <dbReference type="NCBI Taxonomy" id="381761"/>
    <lineage>
        <taxon>Eukaryota</taxon>
        <taxon>Viridiplantae</taxon>
        <taxon>Chlorophyta</taxon>
        <taxon>core chlorophytes</taxon>
        <taxon>Trebouxiophyceae</taxon>
        <taxon>Trebouxiophyceae incertae sedis</taxon>
        <taxon>Elliptochloris clade</taxon>
        <taxon>Elliptochloris</taxon>
    </lineage>
</organism>
<dbReference type="Gene3D" id="3.40.50.150">
    <property type="entry name" value="Vaccinia Virus protein VP39"/>
    <property type="match status" value="1"/>
</dbReference>
<dbReference type="EMBL" id="JALJOU010000073">
    <property type="protein sequence ID" value="KAK9825459.1"/>
    <property type="molecule type" value="Genomic_DNA"/>
</dbReference>
<sequence>MRRLLALTGVGVYAASLYGTYRYLSLFSGAPKAHSCGHGGCGQWDALADSYDREVGFDEVLMGMRLLRWWLLSRAKGDVLEVSAGTGRNLPFYAPRQLTSLTLTDSSRGMLFHARKKAAAKPLGAAVRVAAPPRGDASGAGALVPALRVYEPATFSTVVDTFGLCSHADPVATLREMAAVCKPDGQLLLLEHGRATAEWVNERLDGQAERHCAKFGCQWNRPILDIVAEAGLEVERVSRW</sequence>
<evidence type="ECO:0008006" key="3">
    <source>
        <dbReference type="Google" id="ProtNLM"/>
    </source>
</evidence>
<evidence type="ECO:0000313" key="1">
    <source>
        <dbReference type="EMBL" id="KAK9825459.1"/>
    </source>
</evidence>
<reference evidence="1 2" key="1">
    <citation type="journal article" date="2024" name="Nat. Commun.">
        <title>Phylogenomics reveals the evolutionary origins of lichenization in chlorophyte algae.</title>
        <authorList>
            <person name="Puginier C."/>
            <person name="Libourel C."/>
            <person name="Otte J."/>
            <person name="Skaloud P."/>
            <person name="Haon M."/>
            <person name="Grisel S."/>
            <person name="Petersen M."/>
            <person name="Berrin J.G."/>
            <person name="Delaux P.M."/>
            <person name="Dal Grande F."/>
            <person name="Keller J."/>
        </authorList>
    </citation>
    <scope>NUCLEOTIDE SEQUENCE [LARGE SCALE GENOMIC DNA]</scope>
    <source>
        <strain evidence="1 2">SAG 245.80</strain>
    </source>
</reference>